<evidence type="ECO:0000256" key="2">
    <source>
        <dbReference type="SAM" id="Phobius"/>
    </source>
</evidence>
<dbReference type="Proteomes" id="UP000021816">
    <property type="component" value="Unassembled WGS sequence"/>
</dbReference>
<reference evidence="4 5" key="1">
    <citation type="submission" date="2014-02" db="EMBL/GenBank/DDBJ databases">
        <title>Expanding our view of genomic diversity in Candidatus Accumulibacter clades.</title>
        <authorList>
            <person name="Skennerton C.T."/>
            <person name="Barr J.J."/>
            <person name="Slater F.R."/>
            <person name="Bond P.L."/>
            <person name="Tyson G.W."/>
        </authorList>
    </citation>
    <scope>NUCLEOTIDE SEQUENCE [LARGE SCALE GENOMIC DNA]</scope>
    <source>
        <strain evidence="5">BA-92</strain>
    </source>
</reference>
<evidence type="ECO:0000256" key="1">
    <source>
        <dbReference type="SAM" id="MobiDB-lite"/>
    </source>
</evidence>
<comment type="caution">
    <text evidence="4">The sequence shown here is derived from an EMBL/GenBank/DDBJ whole genome shotgun (WGS) entry which is preliminary data.</text>
</comment>
<dbReference type="STRING" id="1454003.AW10_01744"/>
<protein>
    <submittedName>
        <fullName evidence="4">Virulence factor Mce family protein</fullName>
    </submittedName>
</protein>
<keyword evidence="2" id="KW-1133">Transmembrane helix</keyword>
<dbReference type="EMBL" id="JEMX01000030">
    <property type="protein sequence ID" value="EXI80601.1"/>
    <property type="molecule type" value="Genomic_DNA"/>
</dbReference>
<feature type="transmembrane region" description="Helical" evidence="2">
    <location>
        <begin position="7"/>
        <end position="28"/>
    </location>
</feature>
<organism evidence="4 5">
    <name type="scientific">Candidatus Accumulibacter appositus</name>
    <dbReference type="NCBI Taxonomy" id="1454003"/>
    <lineage>
        <taxon>Bacteria</taxon>
        <taxon>Pseudomonadati</taxon>
        <taxon>Pseudomonadota</taxon>
        <taxon>Betaproteobacteria</taxon>
        <taxon>Candidatus Accumulibacter</taxon>
    </lineage>
</organism>
<keyword evidence="2" id="KW-0472">Membrane</keyword>
<name>A0A011NZ35_9PROT</name>
<evidence type="ECO:0000313" key="4">
    <source>
        <dbReference type="EMBL" id="EXI80601.1"/>
    </source>
</evidence>
<keyword evidence="2" id="KW-0812">Transmembrane</keyword>
<feature type="domain" description="Mce/MlaD" evidence="3">
    <location>
        <begin position="38"/>
        <end position="112"/>
    </location>
</feature>
<feature type="region of interest" description="Disordered" evidence="1">
    <location>
        <begin position="288"/>
        <end position="314"/>
    </location>
</feature>
<dbReference type="PATRIC" id="fig|1454003.3.peg.1798"/>
<sequence length="314" mass="33475">MENRSHALVAGLFTLFLGVAVLLSVWWIGGKHETSRDYVVVTRQNVTGLSLQGQVRYRGIRVGKVQAIALDPSDVRNILIRISVNDSVPVTRGTIAKMGYQGVTGIAHILLEETGTDPQPLPGNAGEASQIVMRPSLIEELSDAGGATLRAAGEFLGNANKLLDSDNQQRFATILANLEATTANANEAISQFRQLLAQTPESLRLLNATLVRAEQAAGHATPLLLETRALVVRLQTVGERVDRLLGDPSPSGVAALAPRLNELGRELSANSRQLQRVLQMLEDAPQSVVFGSPKHSPGPGEAGFVAPPSREGSP</sequence>
<proteinExistence type="predicted"/>
<evidence type="ECO:0000259" key="3">
    <source>
        <dbReference type="Pfam" id="PF02470"/>
    </source>
</evidence>
<gene>
    <name evidence="4" type="ORF">AW10_01744</name>
</gene>
<dbReference type="InterPro" id="IPR003399">
    <property type="entry name" value="Mce/MlaD"/>
</dbReference>
<dbReference type="AlphaFoldDB" id="A0A011NZ35"/>
<accession>A0A011NZ35</accession>
<evidence type="ECO:0000313" key="5">
    <source>
        <dbReference type="Proteomes" id="UP000021816"/>
    </source>
</evidence>
<dbReference type="PANTHER" id="PTHR36698:SF3">
    <property type="entry name" value="ABC-TYPE TRANSPORT AUXILIARY LIPOPROTEIN COMPONENT DOMAIN-CONTAINING PROTEIN"/>
    <property type="match status" value="1"/>
</dbReference>
<dbReference type="PANTHER" id="PTHR36698">
    <property type="entry name" value="BLL5892 PROTEIN"/>
    <property type="match status" value="1"/>
</dbReference>
<dbReference type="Pfam" id="PF02470">
    <property type="entry name" value="MlaD"/>
    <property type="match status" value="1"/>
</dbReference>